<comment type="caution">
    <text evidence="3">The sequence shown here is derived from an EMBL/GenBank/DDBJ whole genome shotgun (WGS) entry which is preliminary data.</text>
</comment>
<feature type="region of interest" description="Disordered" evidence="2">
    <location>
        <begin position="381"/>
        <end position="405"/>
    </location>
</feature>
<dbReference type="EMBL" id="JAPFFF010000003">
    <property type="protein sequence ID" value="KAK8893667.1"/>
    <property type="molecule type" value="Genomic_DNA"/>
</dbReference>
<evidence type="ECO:0000256" key="2">
    <source>
        <dbReference type="SAM" id="MobiDB-lite"/>
    </source>
</evidence>
<feature type="coiled-coil region" evidence="1">
    <location>
        <begin position="70"/>
        <end position="127"/>
    </location>
</feature>
<evidence type="ECO:0008006" key="5">
    <source>
        <dbReference type="Google" id="ProtNLM"/>
    </source>
</evidence>
<feature type="region of interest" description="Disordered" evidence="2">
    <location>
        <begin position="639"/>
        <end position="669"/>
    </location>
</feature>
<name>A0ABR2KRW1_9EUKA</name>
<feature type="region of interest" description="Disordered" evidence="2">
    <location>
        <begin position="708"/>
        <end position="744"/>
    </location>
</feature>
<evidence type="ECO:0000313" key="4">
    <source>
        <dbReference type="Proteomes" id="UP001470230"/>
    </source>
</evidence>
<feature type="compositionally biased region" description="Basic and acidic residues" evidence="2">
    <location>
        <begin position="639"/>
        <end position="649"/>
    </location>
</feature>
<feature type="compositionally biased region" description="Basic residues" evidence="2">
    <location>
        <begin position="712"/>
        <end position="722"/>
    </location>
</feature>
<sequence length="1006" mass="117535">MENQEVEQPNSHSSRTRIKQLTEINEKLESELQNLKQEYARSLNVIPDLQKVYGEVNALKKSLCEYQSKNDDLQKRLDIALEANNEIVENNRNKEHPFSLAEYEKQLTDLNIEINKLKSENNFVKSQYQTQLRNYESSLYESQSETAQLQSNISKLLKAAGNYFSNNFDDIKNLTNFLNSTPQKNEIIDSKITGKDEEIQALKDKVKHLKTKYRNEKQKVKTLQIGILKIKKQTESQELQANQQITLLQDKNNQQENEIKRLILISEQKKVEEEQANSRLKNQMVQVSLTSDEARLNETFRHDLESATSLINENETTISTLRKNLEEAQNQLLQNEVEKSKLSTRLQNANSDIEDLKNQIQKQKKINEQLSSGVRRHIINENLNSKDESENPSSLEKEQIDKDQLEKDQLEKELDDTKSKIENLLQTNKHLEQLLQGQKAEIEDLCNVKDKLITVIEQQSILYNGLEKSIEKQHNNQQPKVIEREVAIEPKFEWQFGHLPHEISDIVTQIGENDSLTIESRIKSIFTVINKYIENEQSAHQKEKDAIEQSSQDVQKDFDEYKNSIAEAFNQIEGGSNEQSINPDEAPKLINDALIKSKQMENELETLKDQNKKLFSEAGSQNFEVVFEKFKTMNDNLKRKSAQLKEEKKKRSVMRKQMSQVLSTKDKELEQKTSTLKKINENSRNQVNQLQSQLDQLTEQNKNLLHQLSSISRRKHRSKKRQINLENNENNDENNNPNAENNENHTHTEYTQFEYSQLDSTHLRYQVDDLSDQVNILNKEIAKLKQMVKDSQNETLQQKMKNEEIRKNCEEEINRAQSACRTEKAQLQNTIDDLSGKLLVEAKNHREVLKNVNDSLSEKEKQLDKVNQELMNLKFELDKVQMNADSKVEASERSRKLSECQYKAKILSIESQHAIDLEEQKKNDEKEKRDLIQYFIKNFSTFSDMHDQLDEDAFKETVRKVKNQFDKCQKRETAIRKLIKAKDKESTDDALTQFIIRMHPQFQSLK</sequence>
<feature type="coiled-coil region" evidence="1">
    <location>
        <begin position="18"/>
        <end position="45"/>
    </location>
</feature>
<feature type="coiled-coil region" evidence="1">
    <location>
        <begin position="767"/>
        <end position="883"/>
    </location>
</feature>
<reference evidence="3 4" key="1">
    <citation type="submission" date="2024-04" db="EMBL/GenBank/DDBJ databases">
        <title>Tritrichomonas musculus Genome.</title>
        <authorList>
            <person name="Alves-Ferreira E."/>
            <person name="Grigg M."/>
            <person name="Lorenzi H."/>
            <person name="Galac M."/>
        </authorList>
    </citation>
    <scope>NUCLEOTIDE SEQUENCE [LARGE SCALE GENOMIC DNA]</scope>
    <source>
        <strain evidence="3 4">EAF2021</strain>
    </source>
</reference>
<protein>
    <recommendedName>
        <fullName evidence="5">Viral A-type inclusion protein</fullName>
    </recommendedName>
</protein>
<keyword evidence="1" id="KW-0175">Coiled coil</keyword>
<proteinExistence type="predicted"/>
<keyword evidence="4" id="KW-1185">Reference proteome</keyword>
<gene>
    <name evidence="3" type="ORF">M9Y10_022094</name>
</gene>
<feature type="compositionally biased region" description="Low complexity" evidence="2">
    <location>
        <begin position="724"/>
        <end position="741"/>
    </location>
</feature>
<feature type="coiled-coil region" evidence="1">
    <location>
        <begin position="192"/>
        <end position="265"/>
    </location>
</feature>
<accession>A0ABR2KRW1</accession>
<evidence type="ECO:0000313" key="3">
    <source>
        <dbReference type="EMBL" id="KAK8893667.1"/>
    </source>
</evidence>
<dbReference type="Proteomes" id="UP001470230">
    <property type="component" value="Unassembled WGS sequence"/>
</dbReference>
<feature type="compositionally biased region" description="Basic and acidic residues" evidence="2">
    <location>
        <begin position="384"/>
        <end position="405"/>
    </location>
</feature>
<evidence type="ECO:0000256" key="1">
    <source>
        <dbReference type="SAM" id="Coils"/>
    </source>
</evidence>
<organism evidence="3 4">
    <name type="scientific">Tritrichomonas musculus</name>
    <dbReference type="NCBI Taxonomy" id="1915356"/>
    <lineage>
        <taxon>Eukaryota</taxon>
        <taxon>Metamonada</taxon>
        <taxon>Parabasalia</taxon>
        <taxon>Tritrichomonadida</taxon>
        <taxon>Tritrichomonadidae</taxon>
        <taxon>Tritrichomonas</taxon>
    </lineage>
</organism>